<dbReference type="RefSeq" id="WP_007882662.1">
    <property type="nucleotide sequence ID" value="NZ_CVRS01000014.1"/>
</dbReference>
<keyword evidence="3" id="KW-1185">Reference proteome</keyword>
<name>A0A0M6W9S4_9FIRM</name>
<gene>
    <name evidence="2" type="ORF">RIL183_12811</name>
</gene>
<sequence length="159" mass="18902">MNEKFDSSKYNLSLRRAKLEDAEFLFILRNDKTVRENSFQTNVIAYEQHLNWYKNKMQDEKTQIYILQINKQNIGQVRVDEENSDLEISYAICQEYRGKGYAKWMLGTLEKELRKVKNNIGKCLVGDVKKDNISSQKVFLSLGYIESKMTYGFQYRKRI</sequence>
<dbReference type="InterPro" id="IPR051531">
    <property type="entry name" value="N-acetyltransferase"/>
</dbReference>
<feature type="domain" description="N-acetyltransferase" evidence="1">
    <location>
        <begin position="12"/>
        <end position="159"/>
    </location>
</feature>
<dbReference type="PANTHER" id="PTHR43792">
    <property type="entry name" value="GNAT FAMILY, PUTATIVE (AFU_ORTHOLOGUE AFUA_3G00765)-RELATED-RELATED"/>
    <property type="match status" value="1"/>
</dbReference>
<dbReference type="InterPro" id="IPR000182">
    <property type="entry name" value="GNAT_dom"/>
</dbReference>
<dbReference type="AlphaFoldDB" id="A0A0M6W9S4"/>
<dbReference type="InterPro" id="IPR016181">
    <property type="entry name" value="Acyl_CoA_acyltransferase"/>
</dbReference>
<dbReference type="Pfam" id="PF13302">
    <property type="entry name" value="Acetyltransf_3"/>
    <property type="match status" value="1"/>
</dbReference>
<evidence type="ECO:0000259" key="1">
    <source>
        <dbReference type="PROSITE" id="PS51186"/>
    </source>
</evidence>
<dbReference type="GeneID" id="75161794"/>
<accession>A0A0M6W9S4</accession>
<dbReference type="EMBL" id="CVRS01000014">
    <property type="protein sequence ID" value="CRL32356.1"/>
    <property type="molecule type" value="Genomic_DNA"/>
</dbReference>
<evidence type="ECO:0000313" key="3">
    <source>
        <dbReference type="Proteomes" id="UP000049828"/>
    </source>
</evidence>
<reference evidence="3" key="1">
    <citation type="submission" date="2015-05" db="EMBL/GenBank/DDBJ databases">
        <authorList>
            <consortium name="Pathogen Informatics"/>
        </authorList>
    </citation>
    <scope>NUCLEOTIDE SEQUENCE [LARGE SCALE GENOMIC DNA]</scope>
    <source>
        <strain evidence="3">L1-83</strain>
    </source>
</reference>
<dbReference type="PANTHER" id="PTHR43792:SF1">
    <property type="entry name" value="N-ACETYLTRANSFERASE DOMAIN-CONTAINING PROTEIN"/>
    <property type="match status" value="1"/>
</dbReference>
<dbReference type="GO" id="GO:0016747">
    <property type="term" value="F:acyltransferase activity, transferring groups other than amino-acyl groups"/>
    <property type="evidence" value="ECO:0007669"/>
    <property type="project" value="InterPro"/>
</dbReference>
<dbReference type="OrthoDB" id="9795206at2"/>
<dbReference type="Gene3D" id="3.40.630.30">
    <property type="match status" value="1"/>
</dbReference>
<dbReference type="PROSITE" id="PS51186">
    <property type="entry name" value="GNAT"/>
    <property type="match status" value="1"/>
</dbReference>
<dbReference type="Proteomes" id="UP000049828">
    <property type="component" value="Unassembled WGS sequence"/>
</dbReference>
<organism evidence="2 3">
    <name type="scientific">Roseburia inulinivorans</name>
    <dbReference type="NCBI Taxonomy" id="360807"/>
    <lineage>
        <taxon>Bacteria</taxon>
        <taxon>Bacillati</taxon>
        <taxon>Bacillota</taxon>
        <taxon>Clostridia</taxon>
        <taxon>Lachnospirales</taxon>
        <taxon>Lachnospiraceae</taxon>
        <taxon>Roseburia</taxon>
    </lineage>
</organism>
<dbReference type="SUPFAM" id="SSF55729">
    <property type="entry name" value="Acyl-CoA N-acyltransferases (Nat)"/>
    <property type="match status" value="1"/>
</dbReference>
<proteinExistence type="predicted"/>
<evidence type="ECO:0000313" key="2">
    <source>
        <dbReference type="EMBL" id="CRL32356.1"/>
    </source>
</evidence>
<protein>
    <recommendedName>
        <fullName evidence="1">N-acetyltransferase domain-containing protein</fullName>
    </recommendedName>
</protein>
<dbReference type="CDD" id="cd04301">
    <property type="entry name" value="NAT_SF"/>
    <property type="match status" value="1"/>
</dbReference>